<proteinExistence type="predicted"/>
<name>A0ABT8EV67_9ACTN</name>
<organism evidence="3 4">
    <name type="scientific">Nocardioides abyssi</name>
    <dbReference type="NCBI Taxonomy" id="3058370"/>
    <lineage>
        <taxon>Bacteria</taxon>
        <taxon>Bacillati</taxon>
        <taxon>Actinomycetota</taxon>
        <taxon>Actinomycetes</taxon>
        <taxon>Propionibacteriales</taxon>
        <taxon>Nocardioidaceae</taxon>
        <taxon>Nocardioides</taxon>
    </lineage>
</organism>
<evidence type="ECO:0000256" key="1">
    <source>
        <dbReference type="SAM" id="MobiDB-lite"/>
    </source>
</evidence>
<keyword evidence="4" id="KW-1185">Reference proteome</keyword>
<feature type="region of interest" description="Disordered" evidence="1">
    <location>
        <begin position="70"/>
        <end position="90"/>
    </location>
</feature>
<accession>A0ABT8EV67</accession>
<dbReference type="Proteomes" id="UP001168537">
    <property type="component" value="Unassembled WGS sequence"/>
</dbReference>
<evidence type="ECO:0000313" key="3">
    <source>
        <dbReference type="EMBL" id="MDN4161964.1"/>
    </source>
</evidence>
<reference evidence="3" key="1">
    <citation type="submission" date="2023-06" db="EMBL/GenBank/DDBJ databases">
        <title>Draft genome sequence of Nocardioides sp. SOB72.</title>
        <authorList>
            <person name="Zhang G."/>
        </authorList>
    </citation>
    <scope>NUCLEOTIDE SEQUENCE</scope>
    <source>
        <strain evidence="3">SOB72</strain>
    </source>
</reference>
<sequence length="90" mass="8945">MSHLAPAVRPRTSVTHLSTTRLHLLLAVVAGVLGLATGTTAALVASAAVLAVVGLRAWVVHGGARVLADPQHAHPLDPAGDPGQGLAQAA</sequence>
<feature type="transmembrane region" description="Helical" evidence="2">
    <location>
        <begin position="22"/>
        <end position="55"/>
    </location>
</feature>
<keyword evidence="2" id="KW-0472">Membrane</keyword>
<evidence type="ECO:0000256" key="2">
    <source>
        <dbReference type="SAM" id="Phobius"/>
    </source>
</evidence>
<keyword evidence="2" id="KW-1133">Transmembrane helix</keyword>
<comment type="caution">
    <text evidence="3">The sequence shown here is derived from an EMBL/GenBank/DDBJ whole genome shotgun (WGS) entry which is preliminary data.</text>
</comment>
<evidence type="ECO:0000313" key="4">
    <source>
        <dbReference type="Proteomes" id="UP001168537"/>
    </source>
</evidence>
<keyword evidence="2" id="KW-0812">Transmembrane</keyword>
<dbReference type="RefSeq" id="WP_300960928.1">
    <property type="nucleotide sequence ID" value="NZ_JAUHJR010000004.1"/>
</dbReference>
<dbReference type="EMBL" id="JAUHJR010000004">
    <property type="protein sequence ID" value="MDN4161964.1"/>
    <property type="molecule type" value="Genomic_DNA"/>
</dbReference>
<gene>
    <name evidence="3" type="ORF">QWY29_11430</name>
</gene>
<protein>
    <submittedName>
        <fullName evidence="3">Uncharacterized protein</fullName>
    </submittedName>
</protein>